<gene>
    <name evidence="1" type="ORF">MENT_LOCUS7697</name>
</gene>
<name>A0A6V7U4M2_MELEN</name>
<dbReference type="Proteomes" id="UP000580250">
    <property type="component" value="Unassembled WGS sequence"/>
</dbReference>
<dbReference type="AlphaFoldDB" id="A0A6V7U4M2"/>
<evidence type="ECO:0000313" key="2">
    <source>
        <dbReference type="Proteomes" id="UP000580250"/>
    </source>
</evidence>
<sequence>MFVYIWMELKKIGGQVRGKNFGEGRGYFLILFFSRRDCCGGDRSSSFAQKVFKNSKMS</sequence>
<accession>A0A6V7U4M2</accession>
<protein>
    <submittedName>
        <fullName evidence="1">Uncharacterized protein</fullName>
    </submittedName>
</protein>
<evidence type="ECO:0000313" key="1">
    <source>
        <dbReference type="EMBL" id="CAD2143747.1"/>
    </source>
</evidence>
<comment type="caution">
    <text evidence="1">The sequence shown here is derived from an EMBL/GenBank/DDBJ whole genome shotgun (WGS) entry which is preliminary data.</text>
</comment>
<reference evidence="1 2" key="1">
    <citation type="submission" date="2020-08" db="EMBL/GenBank/DDBJ databases">
        <authorList>
            <person name="Koutsovoulos G."/>
            <person name="Danchin GJ E."/>
        </authorList>
    </citation>
    <scope>NUCLEOTIDE SEQUENCE [LARGE SCALE GENOMIC DNA]</scope>
</reference>
<organism evidence="1 2">
    <name type="scientific">Meloidogyne enterolobii</name>
    <name type="common">Root-knot nematode worm</name>
    <name type="synonym">Meloidogyne mayaguensis</name>
    <dbReference type="NCBI Taxonomy" id="390850"/>
    <lineage>
        <taxon>Eukaryota</taxon>
        <taxon>Metazoa</taxon>
        <taxon>Ecdysozoa</taxon>
        <taxon>Nematoda</taxon>
        <taxon>Chromadorea</taxon>
        <taxon>Rhabditida</taxon>
        <taxon>Tylenchina</taxon>
        <taxon>Tylenchomorpha</taxon>
        <taxon>Tylenchoidea</taxon>
        <taxon>Meloidogynidae</taxon>
        <taxon>Meloidogyninae</taxon>
        <taxon>Meloidogyne</taxon>
    </lineage>
</organism>
<dbReference type="EMBL" id="CAJEWN010000032">
    <property type="protein sequence ID" value="CAD2143747.1"/>
    <property type="molecule type" value="Genomic_DNA"/>
</dbReference>
<proteinExistence type="predicted"/>